<evidence type="ECO:0000256" key="1">
    <source>
        <dbReference type="SAM" id="MobiDB-lite"/>
    </source>
</evidence>
<keyword evidence="4" id="KW-1185">Reference proteome</keyword>
<keyword evidence="2" id="KW-1133">Transmembrane helix</keyword>
<reference evidence="4" key="1">
    <citation type="journal article" date="2002" name="Science">
        <title>The draft genome of Ciona intestinalis: insights into chordate and vertebrate origins.</title>
        <authorList>
            <person name="Dehal P."/>
            <person name="Satou Y."/>
            <person name="Campbell R.K."/>
            <person name="Chapman J."/>
            <person name="Degnan B."/>
            <person name="De Tomaso A."/>
            <person name="Davidson B."/>
            <person name="Di Gregorio A."/>
            <person name="Gelpke M."/>
            <person name="Goodstein D.M."/>
            <person name="Harafuji N."/>
            <person name="Hastings K.E."/>
            <person name="Ho I."/>
            <person name="Hotta K."/>
            <person name="Huang W."/>
            <person name="Kawashima T."/>
            <person name="Lemaire P."/>
            <person name="Martinez D."/>
            <person name="Meinertzhagen I.A."/>
            <person name="Necula S."/>
            <person name="Nonaka M."/>
            <person name="Putnam N."/>
            <person name="Rash S."/>
            <person name="Saiga H."/>
            <person name="Satake M."/>
            <person name="Terry A."/>
            <person name="Yamada L."/>
            <person name="Wang H.G."/>
            <person name="Awazu S."/>
            <person name="Azumi K."/>
            <person name="Boore J."/>
            <person name="Branno M."/>
            <person name="Chin-Bow S."/>
            <person name="DeSantis R."/>
            <person name="Doyle S."/>
            <person name="Francino P."/>
            <person name="Keys D.N."/>
            <person name="Haga S."/>
            <person name="Hayashi H."/>
            <person name="Hino K."/>
            <person name="Imai K.S."/>
            <person name="Inaba K."/>
            <person name="Kano S."/>
            <person name="Kobayashi K."/>
            <person name="Kobayashi M."/>
            <person name="Lee B.I."/>
            <person name="Makabe K.W."/>
            <person name="Manohar C."/>
            <person name="Matassi G."/>
            <person name="Medina M."/>
            <person name="Mochizuki Y."/>
            <person name="Mount S."/>
            <person name="Morishita T."/>
            <person name="Miura S."/>
            <person name="Nakayama A."/>
            <person name="Nishizaka S."/>
            <person name="Nomoto H."/>
            <person name="Ohta F."/>
            <person name="Oishi K."/>
            <person name="Rigoutsos I."/>
            <person name="Sano M."/>
            <person name="Sasaki A."/>
            <person name="Sasakura Y."/>
            <person name="Shoguchi E."/>
            <person name="Shin-i T."/>
            <person name="Spagnuolo A."/>
            <person name="Stainier D."/>
            <person name="Suzuki M.M."/>
            <person name="Tassy O."/>
            <person name="Takatori N."/>
            <person name="Tokuoka M."/>
            <person name="Yagi K."/>
            <person name="Yoshizaki F."/>
            <person name="Wada S."/>
            <person name="Zhang C."/>
            <person name="Hyatt P.D."/>
            <person name="Larimer F."/>
            <person name="Detter C."/>
            <person name="Doggett N."/>
            <person name="Glavina T."/>
            <person name="Hawkins T."/>
            <person name="Richardson P."/>
            <person name="Lucas S."/>
            <person name="Kohara Y."/>
            <person name="Levine M."/>
            <person name="Satoh N."/>
            <person name="Rokhsar D.S."/>
        </authorList>
    </citation>
    <scope>NUCLEOTIDE SEQUENCE [LARGE SCALE GENOMIC DNA]</scope>
</reference>
<proteinExistence type="predicted"/>
<keyword evidence="2" id="KW-0472">Membrane</keyword>
<dbReference type="Proteomes" id="UP000008144">
    <property type="component" value="Unassembled WGS sequence"/>
</dbReference>
<accession>H2XXA4</accession>
<feature type="region of interest" description="Disordered" evidence="1">
    <location>
        <begin position="141"/>
        <end position="160"/>
    </location>
</feature>
<dbReference type="InParanoid" id="H2XXA4"/>
<name>H2XXA4_CIOIN</name>
<reference evidence="3" key="2">
    <citation type="submission" date="2025-08" db="UniProtKB">
        <authorList>
            <consortium name="Ensembl"/>
        </authorList>
    </citation>
    <scope>IDENTIFICATION</scope>
</reference>
<sequence>MSNSIERSPLIFGSLDSGIPSAGIFFVYFGCTMSLIGMFSNLPSSVGTLLGPWSPSCGNVTFVPAFQPGFTWMVRILSRILEVCPSSFITLREIFIFLVHPWNSSSKERKRSLSIGGSCFFLPLPLIPPNPVIKSPFVSKKSANGFEPPKKSRKTFSGSP</sequence>
<evidence type="ECO:0000313" key="4">
    <source>
        <dbReference type="Proteomes" id="UP000008144"/>
    </source>
</evidence>
<dbReference type="HOGENOM" id="CLU_1651556_0_0_1"/>
<feature type="transmembrane region" description="Helical" evidence="2">
    <location>
        <begin position="20"/>
        <end position="39"/>
    </location>
</feature>
<protein>
    <submittedName>
        <fullName evidence="3">Uncharacterized protein</fullName>
    </submittedName>
</protein>
<evidence type="ECO:0000256" key="2">
    <source>
        <dbReference type="SAM" id="Phobius"/>
    </source>
</evidence>
<dbReference type="AlphaFoldDB" id="H2XXA4"/>
<evidence type="ECO:0000313" key="3">
    <source>
        <dbReference type="Ensembl" id="ENSCINP00000034288.1"/>
    </source>
</evidence>
<keyword evidence="2" id="KW-0812">Transmembrane</keyword>
<reference evidence="3" key="3">
    <citation type="submission" date="2025-09" db="UniProtKB">
        <authorList>
            <consortium name="Ensembl"/>
        </authorList>
    </citation>
    <scope>IDENTIFICATION</scope>
</reference>
<dbReference type="Ensembl" id="ENSCINT00000035513.1">
    <property type="protein sequence ID" value="ENSCINP00000034288.1"/>
    <property type="gene ID" value="ENSCING00000024116.1"/>
</dbReference>
<organism evidence="3 4">
    <name type="scientific">Ciona intestinalis</name>
    <name type="common">Transparent sea squirt</name>
    <name type="synonym">Ascidia intestinalis</name>
    <dbReference type="NCBI Taxonomy" id="7719"/>
    <lineage>
        <taxon>Eukaryota</taxon>
        <taxon>Metazoa</taxon>
        <taxon>Chordata</taxon>
        <taxon>Tunicata</taxon>
        <taxon>Ascidiacea</taxon>
        <taxon>Phlebobranchia</taxon>
        <taxon>Cionidae</taxon>
        <taxon>Ciona</taxon>
    </lineage>
</organism>